<dbReference type="EMBL" id="BAAAPF010000126">
    <property type="protein sequence ID" value="GAA2129857.1"/>
    <property type="molecule type" value="Genomic_DNA"/>
</dbReference>
<keyword evidence="2" id="KW-0067">ATP-binding</keyword>
<keyword evidence="6" id="KW-1185">Reference proteome</keyword>
<evidence type="ECO:0000313" key="5">
    <source>
        <dbReference type="EMBL" id="GAA2129857.1"/>
    </source>
</evidence>
<evidence type="ECO:0000256" key="1">
    <source>
        <dbReference type="ARBA" id="ARBA00022741"/>
    </source>
</evidence>
<sequence>MTAVDFTKSGDEGRDEDAGAPGPVTADGMMPLWAVSLGWELRRGRQVVLSGQIRDRWWFDDAPADFRAVVAGVLEARGADVVGWWDPVAGLTFPLPDHAERFAELAADRPRTAAGNSGRPAGGGERPGGEPRTRRGAERERDRAGLLAPRRAAAGWSFDDVVAAVHRVVASPDTATAFVFQDVDHHLPPGRPESNAGYLRLRAAMADAVTPRAAPPDRRPHARNAVLCAVGDVGRLPGWFHLEDPRIATLHIGPPDPGERRLWLTWLRDRFNGAADATRNEVEALVGATDGMSGWDIDALARTSWLRDAPVQKPDKLLEVHRLNVSVDPWTQLDRETVARAADVLGTRVVGQRKAVDAVAAALQAAFVGVDFGGSGTARPRGAFFFVGPTGVGKTELAKAVAELMFGDQSAYARFDMSEYRMEHAAERLAGAPPGYIGHEQGGELTRRVRERPFSVLLFDEIEKAHPRVLDKFLQILEDGRLTDGRGQTAYFSQCLIIFTSNTGAEAVQDLLYEGDDDLPYGVLEAHFTRAVEEKFRQIGRPEIYGRLKPGVVVFDMLRREHIVKIADRLLGQLAESVRERHRVVLVPDTDSLHPWITERMSDPEHQAYGGRQIRNEMERLRAAVVTHFLARRPAPGSRLRLGVDADGTAWVRTGEGER</sequence>
<accession>A0ABN2YNA7</accession>
<dbReference type="Gene3D" id="3.40.50.300">
    <property type="entry name" value="P-loop containing nucleotide triphosphate hydrolases"/>
    <property type="match status" value="1"/>
</dbReference>
<evidence type="ECO:0000259" key="4">
    <source>
        <dbReference type="SMART" id="SM00382"/>
    </source>
</evidence>
<dbReference type="InterPro" id="IPR027417">
    <property type="entry name" value="P-loop_NTPase"/>
</dbReference>
<dbReference type="Pfam" id="PF07724">
    <property type="entry name" value="AAA_2"/>
    <property type="match status" value="1"/>
</dbReference>
<dbReference type="CDD" id="cd19499">
    <property type="entry name" value="RecA-like_ClpB_Hsp104-like"/>
    <property type="match status" value="1"/>
</dbReference>
<proteinExistence type="predicted"/>
<dbReference type="PRINTS" id="PR00300">
    <property type="entry name" value="CLPPROTEASEA"/>
</dbReference>
<dbReference type="SUPFAM" id="SSF52540">
    <property type="entry name" value="P-loop containing nucleoside triphosphate hydrolases"/>
    <property type="match status" value="1"/>
</dbReference>
<feature type="compositionally biased region" description="Basic and acidic residues" evidence="3">
    <location>
        <begin position="127"/>
        <end position="144"/>
    </location>
</feature>
<dbReference type="RefSeq" id="WP_344291171.1">
    <property type="nucleotide sequence ID" value="NZ_BAAAPF010000126.1"/>
</dbReference>
<dbReference type="SMART" id="SM00382">
    <property type="entry name" value="AAA"/>
    <property type="match status" value="1"/>
</dbReference>
<reference evidence="5 6" key="1">
    <citation type="journal article" date="2019" name="Int. J. Syst. Evol. Microbiol.">
        <title>The Global Catalogue of Microorganisms (GCM) 10K type strain sequencing project: providing services to taxonomists for standard genome sequencing and annotation.</title>
        <authorList>
            <consortium name="The Broad Institute Genomics Platform"/>
            <consortium name="The Broad Institute Genome Sequencing Center for Infectious Disease"/>
            <person name="Wu L."/>
            <person name="Ma J."/>
        </authorList>
    </citation>
    <scope>NUCLEOTIDE SEQUENCE [LARGE SCALE GENOMIC DNA]</scope>
    <source>
        <strain evidence="5 6">JCM 15481</strain>
    </source>
</reference>
<evidence type="ECO:0000256" key="2">
    <source>
        <dbReference type="ARBA" id="ARBA00022840"/>
    </source>
</evidence>
<protein>
    <submittedName>
        <fullName evidence="5">AAA family ATPase</fullName>
    </submittedName>
</protein>
<dbReference type="InterPro" id="IPR003959">
    <property type="entry name" value="ATPase_AAA_core"/>
</dbReference>
<keyword evidence="1" id="KW-0547">Nucleotide-binding</keyword>
<evidence type="ECO:0000256" key="3">
    <source>
        <dbReference type="SAM" id="MobiDB-lite"/>
    </source>
</evidence>
<feature type="domain" description="AAA+ ATPase" evidence="4">
    <location>
        <begin position="380"/>
        <end position="525"/>
    </location>
</feature>
<evidence type="ECO:0000313" key="6">
    <source>
        <dbReference type="Proteomes" id="UP001500443"/>
    </source>
</evidence>
<feature type="region of interest" description="Disordered" evidence="3">
    <location>
        <begin position="1"/>
        <end position="25"/>
    </location>
</feature>
<gene>
    <name evidence="5" type="ORF">GCM10009802_37770</name>
</gene>
<dbReference type="Proteomes" id="UP001500443">
    <property type="component" value="Unassembled WGS sequence"/>
</dbReference>
<dbReference type="InterPro" id="IPR001270">
    <property type="entry name" value="ClpA/B"/>
</dbReference>
<dbReference type="PANTHER" id="PTHR11638:SF18">
    <property type="entry name" value="HEAT SHOCK PROTEIN 104"/>
    <property type="match status" value="1"/>
</dbReference>
<dbReference type="InterPro" id="IPR003593">
    <property type="entry name" value="AAA+_ATPase"/>
</dbReference>
<feature type="region of interest" description="Disordered" evidence="3">
    <location>
        <begin position="107"/>
        <end position="146"/>
    </location>
</feature>
<name>A0ABN2YNA7_9ACTN</name>
<organism evidence="5 6">
    <name type="scientific">Streptomyces synnematoformans</name>
    <dbReference type="NCBI Taxonomy" id="415721"/>
    <lineage>
        <taxon>Bacteria</taxon>
        <taxon>Bacillati</taxon>
        <taxon>Actinomycetota</taxon>
        <taxon>Actinomycetes</taxon>
        <taxon>Kitasatosporales</taxon>
        <taxon>Streptomycetaceae</taxon>
        <taxon>Streptomyces</taxon>
    </lineage>
</organism>
<dbReference type="PANTHER" id="PTHR11638">
    <property type="entry name" value="ATP-DEPENDENT CLP PROTEASE"/>
    <property type="match status" value="1"/>
</dbReference>
<dbReference type="InterPro" id="IPR050130">
    <property type="entry name" value="ClpA_ClpB"/>
</dbReference>
<comment type="caution">
    <text evidence="5">The sequence shown here is derived from an EMBL/GenBank/DDBJ whole genome shotgun (WGS) entry which is preliminary data.</text>
</comment>